<feature type="domain" description="CUE" evidence="3">
    <location>
        <begin position="154"/>
        <end position="197"/>
    </location>
</feature>
<feature type="compositionally biased region" description="Basic and acidic residues" evidence="1">
    <location>
        <begin position="460"/>
        <end position="474"/>
    </location>
</feature>
<evidence type="ECO:0000256" key="1">
    <source>
        <dbReference type="SAM" id="MobiDB-lite"/>
    </source>
</evidence>
<dbReference type="PANTHER" id="PTHR16461:SF5">
    <property type="entry name" value="TOLL-INTERACTING PROTEIN"/>
    <property type="match status" value="1"/>
</dbReference>
<accession>A0ABR3W0R2</accession>
<dbReference type="Gene3D" id="1.10.8.10">
    <property type="entry name" value="DNA helicase RuvA subunit, C-terminal domain"/>
    <property type="match status" value="1"/>
</dbReference>
<name>A0ABR3W0R2_9PEZI</name>
<feature type="region of interest" description="Disordered" evidence="1">
    <location>
        <begin position="69"/>
        <end position="166"/>
    </location>
</feature>
<feature type="compositionally biased region" description="Basic and acidic residues" evidence="1">
    <location>
        <begin position="496"/>
        <end position="507"/>
    </location>
</feature>
<dbReference type="Pfam" id="PF02845">
    <property type="entry name" value="CUE"/>
    <property type="match status" value="1"/>
</dbReference>
<feature type="compositionally biased region" description="Basic and acidic residues" evidence="1">
    <location>
        <begin position="269"/>
        <end position="279"/>
    </location>
</feature>
<keyword evidence="5" id="KW-1185">Reference proteome</keyword>
<feature type="compositionally biased region" description="Basic and acidic residues" evidence="1">
    <location>
        <begin position="341"/>
        <end position="353"/>
    </location>
</feature>
<feature type="region of interest" description="Disordered" evidence="1">
    <location>
        <begin position="190"/>
        <end position="281"/>
    </location>
</feature>
<feature type="chain" id="PRO_5047210712" evidence="2">
    <location>
        <begin position="18"/>
        <end position="507"/>
    </location>
</feature>
<evidence type="ECO:0000259" key="3">
    <source>
        <dbReference type="PROSITE" id="PS51140"/>
    </source>
</evidence>
<reference evidence="4 5" key="1">
    <citation type="journal article" date="2024" name="IMA Fungus">
        <title>IMA Genome - F19 : A genome assembly and annotation guide to empower mycologists, including annotated draft genome sequences of Ceratocystis pirilliformis, Diaporthe australafricana, Fusarium ophioides, Paecilomyces lecythidis, and Sporothrix stenoceras.</title>
        <authorList>
            <person name="Aylward J."/>
            <person name="Wilson A.M."/>
            <person name="Visagie C.M."/>
            <person name="Spraker J."/>
            <person name="Barnes I."/>
            <person name="Buitendag C."/>
            <person name="Ceriani C."/>
            <person name="Del Mar Angel L."/>
            <person name="du Plessis D."/>
            <person name="Fuchs T."/>
            <person name="Gasser K."/>
            <person name="Kramer D."/>
            <person name="Li W."/>
            <person name="Munsamy K."/>
            <person name="Piso A."/>
            <person name="Price J.L."/>
            <person name="Sonnekus B."/>
            <person name="Thomas C."/>
            <person name="van der Nest A."/>
            <person name="van Dijk A."/>
            <person name="van Heerden A."/>
            <person name="van Vuuren N."/>
            <person name="Yilmaz N."/>
            <person name="Duong T.A."/>
            <person name="van der Merwe N.A."/>
            <person name="Wingfield M.J."/>
            <person name="Wingfield B.D."/>
        </authorList>
    </citation>
    <scope>NUCLEOTIDE SEQUENCE [LARGE SCALE GENOMIC DNA]</scope>
    <source>
        <strain evidence="4 5">CMW 18300</strain>
    </source>
</reference>
<dbReference type="CDD" id="cd14372">
    <property type="entry name" value="CUE_Cue5p_like"/>
    <property type="match status" value="1"/>
</dbReference>
<feature type="compositionally biased region" description="Basic and acidic residues" evidence="1">
    <location>
        <begin position="395"/>
        <end position="408"/>
    </location>
</feature>
<dbReference type="InterPro" id="IPR003892">
    <property type="entry name" value="CUE"/>
</dbReference>
<feature type="compositionally biased region" description="Low complexity" evidence="1">
    <location>
        <begin position="107"/>
        <end position="140"/>
    </location>
</feature>
<evidence type="ECO:0000256" key="2">
    <source>
        <dbReference type="SAM" id="SignalP"/>
    </source>
</evidence>
<evidence type="ECO:0000313" key="5">
    <source>
        <dbReference type="Proteomes" id="UP001583177"/>
    </source>
</evidence>
<dbReference type="InterPro" id="IPR009060">
    <property type="entry name" value="UBA-like_sf"/>
</dbReference>
<organism evidence="4 5">
    <name type="scientific">Diaporthe australafricana</name>
    <dbReference type="NCBI Taxonomy" id="127596"/>
    <lineage>
        <taxon>Eukaryota</taxon>
        <taxon>Fungi</taxon>
        <taxon>Dikarya</taxon>
        <taxon>Ascomycota</taxon>
        <taxon>Pezizomycotina</taxon>
        <taxon>Sordariomycetes</taxon>
        <taxon>Sordariomycetidae</taxon>
        <taxon>Diaporthales</taxon>
        <taxon>Diaporthaceae</taxon>
        <taxon>Diaporthe</taxon>
    </lineage>
</organism>
<feature type="compositionally biased region" description="Polar residues" evidence="1">
    <location>
        <begin position="237"/>
        <end position="265"/>
    </location>
</feature>
<gene>
    <name evidence="4" type="primary">CUE5</name>
    <name evidence="4" type="ORF">Daus18300_012998</name>
</gene>
<dbReference type="PANTHER" id="PTHR16461">
    <property type="entry name" value="TOLL-INTERACTING PROTEIN"/>
    <property type="match status" value="1"/>
</dbReference>
<keyword evidence="2" id="KW-0732">Signal</keyword>
<feature type="compositionally biased region" description="Low complexity" evidence="1">
    <location>
        <begin position="423"/>
        <end position="433"/>
    </location>
</feature>
<proteinExistence type="predicted"/>
<dbReference type="PROSITE" id="PS51140">
    <property type="entry name" value="CUE"/>
    <property type="match status" value="1"/>
</dbReference>
<dbReference type="SUPFAM" id="SSF46934">
    <property type="entry name" value="UBA-like"/>
    <property type="match status" value="1"/>
</dbReference>
<sequence length="507" mass="54807">MQFLAIVSIALAGLASAASIPEKRASTPEGCSSAYYNDGSDGSTGGWGCSGSDSWGNCQSYYWKESPPFWSDKVPESPTTVKPLDYSDDEDIQESGIINMDDGTTKPNPTTGAPAGAATGASPEASAGAPAAPNPSTAASQEAPPPKPPRPVTEQQKNEAILKEAFPSIDASVIKAVLIASRGQVDPAFNALLGMSDPDAIQHDAEEQPPPQPPRPQNAQSQLEADEAYARQLAQHYESQSAAYEARTSNRGPANPIRQRQQTGLKPNEMYDDREHSFMDDDLPVIQEQLKKGFQETQTKVNTWFKDIKKKFDEQFDENEGSSSQEHGGRGPYPGRGSGESSRRSRDYERYDADPELLSDDFAGMKFRSDGTPAGRQQTQNPNLFKPPPPSLSPKPHDGRKVSFKDGVEDIDLYSTSPKNPAKDAAAGGKSSKWQPLSSVEPDPIAENDPFSLGDSDDDKDAKDKPDKAGIKMEDPEDSEERLRKAAAEAMADSLVDDKAKKEDAKK</sequence>
<dbReference type="SMART" id="SM00546">
    <property type="entry name" value="CUE"/>
    <property type="match status" value="1"/>
</dbReference>
<feature type="region of interest" description="Disordered" evidence="1">
    <location>
        <begin position="315"/>
        <end position="507"/>
    </location>
</feature>
<protein>
    <submittedName>
        <fullName evidence="4">Ubiquitin-binding protein cue5</fullName>
    </submittedName>
</protein>
<feature type="signal peptide" evidence="2">
    <location>
        <begin position="1"/>
        <end position="17"/>
    </location>
</feature>
<comment type="caution">
    <text evidence="4">The sequence shown here is derived from an EMBL/GenBank/DDBJ whole genome shotgun (WGS) entry which is preliminary data.</text>
</comment>
<dbReference type="Proteomes" id="UP001583177">
    <property type="component" value="Unassembled WGS sequence"/>
</dbReference>
<evidence type="ECO:0000313" key="4">
    <source>
        <dbReference type="EMBL" id="KAL1850198.1"/>
    </source>
</evidence>
<dbReference type="InterPro" id="IPR041807">
    <property type="entry name" value="Cue5/Don1_CUE"/>
</dbReference>
<dbReference type="EMBL" id="JAWRVE010000189">
    <property type="protein sequence ID" value="KAL1850198.1"/>
    <property type="molecule type" value="Genomic_DNA"/>
</dbReference>